<protein>
    <submittedName>
        <fullName evidence="2">Uncharacterized protein</fullName>
    </submittedName>
</protein>
<gene>
    <name evidence="2" type="ORF">J3Q64DRAFT_1876687</name>
</gene>
<sequence length="187" mass="21088">MHDHRIRTTDALLESHPHYGCVIRIASALRMRKLYLYLITLEKPLDYQMHYLKTINDYSFCDLLENKLFLSHMTTGYGTPHPQRPLFSHTSTTDTNMPRLHTHTLNISISTTHTSTTHTSTTHTSTTHTSTTHTSTTHTSTTHTSTTHTSTTHTSTTHTSTTHTSTTHTSTTHTSTTHTHISLIINS</sequence>
<proteinExistence type="predicted"/>
<comment type="caution">
    <text evidence="2">The sequence shown here is derived from an EMBL/GenBank/DDBJ whole genome shotgun (WGS) entry which is preliminary data.</text>
</comment>
<keyword evidence="3" id="KW-1185">Reference proteome</keyword>
<organism evidence="2 3">
    <name type="scientific">Phycomyces blakesleeanus</name>
    <dbReference type="NCBI Taxonomy" id="4837"/>
    <lineage>
        <taxon>Eukaryota</taxon>
        <taxon>Fungi</taxon>
        <taxon>Fungi incertae sedis</taxon>
        <taxon>Mucoromycota</taxon>
        <taxon>Mucoromycotina</taxon>
        <taxon>Mucoromycetes</taxon>
        <taxon>Mucorales</taxon>
        <taxon>Phycomycetaceae</taxon>
        <taxon>Phycomyces</taxon>
    </lineage>
</organism>
<evidence type="ECO:0000313" key="3">
    <source>
        <dbReference type="Proteomes" id="UP001448207"/>
    </source>
</evidence>
<dbReference type="Proteomes" id="UP001448207">
    <property type="component" value="Unassembled WGS sequence"/>
</dbReference>
<evidence type="ECO:0000256" key="1">
    <source>
        <dbReference type="SAM" id="MobiDB-lite"/>
    </source>
</evidence>
<dbReference type="EMBL" id="JBCLYO010000030">
    <property type="protein sequence ID" value="KAL0076862.1"/>
    <property type="molecule type" value="Genomic_DNA"/>
</dbReference>
<feature type="compositionally biased region" description="Low complexity" evidence="1">
    <location>
        <begin position="112"/>
        <end position="180"/>
    </location>
</feature>
<name>A0ABR3AKS1_PHYBL</name>
<reference evidence="2 3" key="1">
    <citation type="submission" date="2024-04" db="EMBL/GenBank/DDBJ databases">
        <title>Symmetric and asymmetric DNA N6-adenine methylation regulates different biological responses in Mucorales.</title>
        <authorList>
            <consortium name="Lawrence Berkeley National Laboratory"/>
            <person name="Lax C."/>
            <person name="Mondo S.J."/>
            <person name="Osorio-Concepcion M."/>
            <person name="Muszewska A."/>
            <person name="Corrochano-Luque M."/>
            <person name="Gutierrez G."/>
            <person name="Riley R."/>
            <person name="Lipzen A."/>
            <person name="Guo J."/>
            <person name="Hundley H."/>
            <person name="Amirebrahimi M."/>
            <person name="Ng V."/>
            <person name="Lorenzo-Gutierrez D."/>
            <person name="Binder U."/>
            <person name="Yang J."/>
            <person name="Song Y."/>
            <person name="Canovas D."/>
            <person name="Navarro E."/>
            <person name="Freitag M."/>
            <person name="Gabaldon T."/>
            <person name="Grigoriev I.V."/>
            <person name="Corrochano L.M."/>
            <person name="Nicolas F.E."/>
            <person name="Garre V."/>
        </authorList>
    </citation>
    <scope>NUCLEOTIDE SEQUENCE [LARGE SCALE GENOMIC DNA]</scope>
    <source>
        <strain evidence="2 3">L51</strain>
    </source>
</reference>
<feature type="region of interest" description="Disordered" evidence="1">
    <location>
        <begin position="112"/>
        <end position="187"/>
    </location>
</feature>
<accession>A0ABR3AKS1</accession>
<evidence type="ECO:0000313" key="2">
    <source>
        <dbReference type="EMBL" id="KAL0076862.1"/>
    </source>
</evidence>